<keyword evidence="2" id="KW-1185">Reference proteome</keyword>
<proteinExistence type="predicted"/>
<gene>
    <name evidence="1" type="ORF">JG688_00017042</name>
</gene>
<reference evidence="1" key="1">
    <citation type="submission" date="2021-01" db="EMBL/GenBank/DDBJ databases">
        <title>Phytophthora aleatoria, a newly-described species from Pinus radiata is distinct from Phytophthora cactorum isolates based on comparative genomics.</title>
        <authorList>
            <person name="Mcdougal R."/>
            <person name="Panda P."/>
            <person name="Williams N."/>
            <person name="Studholme D.J."/>
        </authorList>
    </citation>
    <scope>NUCLEOTIDE SEQUENCE</scope>
    <source>
        <strain evidence="1">NZFS 4037</strain>
    </source>
</reference>
<evidence type="ECO:0000313" key="2">
    <source>
        <dbReference type="Proteomes" id="UP000709295"/>
    </source>
</evidence>
<dbReference type="AlphaFoldDB" id="A0A8J5MCF9"/>
<dbReference type="EMBL" id="JAENGY010002347">
    <property type="protein sequence ID" value="KAG6944506.1"/>
    <property type="molecule type" value="Genomic_DNA"/>
</dbReference>
<protein>
    <submittedName>
        <fullName evidence="1">Uncharacterized protein</fullName>
    </submittedName>
</protein>
<dbReference type="Proteomes" id="UP000709295">
    <property type="component" value="Unassembled WGS sequence"/>
</dbReference>
<organism evidence="1 2">
    <name type="scientific">Phytophthora aleatoria</name>
    <dbReference type="NCBI Taxonomy" id="2496075"/>
    <lineage>
        <taxon>Eukaryota</taxon>
        <taxon>Sar</taxon>
        <taxon>Stramenopiles</taxon>
        <taxon>Oomycota</taxon>
        <taxon>Peronosporomycetes</taxon>
        <taxon>Peronosporales</taxon>
        <taxon>Peronosporaceae</taxon>
        <taxon>Phytophthora</taxon>
    </lineage>
</organism>
<name>A0A8J5MCF9_9STRA</name>
<accession>A0A8J5MCF9</accession>
<evidence type="ECO:0000313" key="1">
    <source>
        <dbReference type="EMBL" id="KAG6944506.1"/>
    </source>
</evidence>
<comment type="caution">
    <text evidence="1">The sequence shown here is derived from an EMBL/GenBank/DDBJ whole genome shotgun (WGS) entry which is preliminary data.</text>
</comment>
<sequence length="74" mass="8379">MHYWDGRFEKSVAFTAMLFNRLQRHAAVQKAARVGVTHGKTMEKFGRLINTARFKKALAAGVAWCNLLFLDGSH</sequence>